<name>A0A655CZC5_SALET</name>
<evidence type="ECO:0000313" key="2">
    <source>
        <dbReference type="Proteomes" id="UP000042394"/>
    </source>
</evidence>
<dbReference type="Proteomes" id="UP000042394">
    <property type="component" value="Unassembled WGS sequence"/>
</dbReference>
<sequence length="93" mass="10251">MILFTGDFKVINDLGSKGGGTPLTLVFCEKRKGRCANFSRAGRGVSQTASSADVRSDVFHKRLLLNPLTVHYERYDNGLTGVKRNNLCDKAMD</sequence>
<dbReference type="AlphaFoldDB" id="A0A655CZC5"/>
<evidence type="ECO:0000313" key="1">
    <source>
        <dbReference type="EMBL" id="CNU37507.1"/>
    </source>
</evidence>
<organism evidence="1 2">
    <name type="scientific">Salmonella enterica subsp. enterica serovar Bovismorbificans</name>
    <dbReference type="NCBI Taxonomy" id="58097"/>
    <lineage>
        <taxon>Bacteria</taxon>
        <taxon>Pseudomonadati</taxon>
        <taxon>Pseudomonadota</taxon>
        <taxon>Gammaproteobacteria</taxon>
        <taxon>Enterobacterales</taxon>
        <taxon>Enterobacteriaceae</taxon>
        <taxon>Salmonella</taxon>
    </lineage>
</organism>
<dbReference type="EMBL" id="CQPD01000024">
    <property type="protein sequence ID" value="CNU37507.1"/>
    <property type="molecule type" value="Genomic_DNA"/>
</dbReference>
<accession>A0A655CZC5</accession>
<reference evidence="1 2" key="1">
    <citation type="submission" date="2015-03" db="EMBL/GenBank/DDBJ databases">
        <authorList>
            <consortium name="Pathogen Informatics"/>
        </authorList>
    </citation>
    <scope>NUCLEOTIDE SEQUENCE [LARGE SCALE GENOMIC DNA]</scope>
    <source>
        <strain evidence="1 2">D4891</strain>
    </source>
</reference>
<gene>
    <name evidence="1" type="ORF">ERS008207_02542</name>
</gene>
<protein>
    <submittedName>
        <fullName evidence="1">Uncharacterized protein</fullName>
    </submittedName>
</protein>
<proteinExistence type="predicted"/>